<dbReference type="SUPFAM" id="SSF51445">
    <property type="entry name" value="(Trans)glycosidases"/>
    <property type="match status" value="1"/>
</dbReference>
<dbReference type="Pfam" id="PF00704">
    <property type="entry name" value="Glyco_hydro_18"/>
    <property type="match status" value="1"/>
</dbReference>
<dbReference type="InterPro" id="IPR018371">
    <property type="entry name" value="Chitin-binding_1_CS"/>
</dbReference>
<dbReference type="EMBL" id="KZ613940">
    <property type="protein sequence ID" value="PMD44855.1"/>
    <property type="molecule type" value="Genomic_DNA"/>
</dbReference>
<keyword evidence="10" id="KW-1015">Disulfide bond</keyword>
<dbReference type="InterPro" id="IPR001002">
    <property type="entry name" value="Chitin-bd_1"/>
</dbReference>
<dbReference type="PROSITE" id="PS50941">
    <property type="entry name" value="CHIT_BIND_I_2"/>
    <property type="match status" value="2"/>
</dbReference>
<feature type="domain" description="GH18" evidence="15">
    <location>
        <begin position="168"/>
        <end position="520"/>
    </location>
</feature>
<dbReference type="InterPro" id="IPR050314">
    <property type="entry name" value="Glycosyl_Hydrlase_18"/>
</dbReference>
<dbReference type="InterPro" id="IPR001223">
    <property type="entry name" value="Glyco_hydro18_cat"/>
</dbReference>
<dbReference type="Gene3D" id="3.20.20.80">
    <property type="entry name" value="Glycosidases"/>
    <property type="match status" value="1"/>
</dbReference>
<feature type="region of interest" description="Disordered" evidence="12">
    <location>
        <begin position="750"/>
        <end position="789"/>
    </location>
</feature>
<keyword evidence="4 10" id="KW-0147">Chitin-binding</keyword>
<dbReference type="AlphaFoldDB" id="A0A2J6S277"/>
<sequence>MISSRFLSTVLTVLLFFSHLHHPSTLFADAKELLEYGAFNNITDIDYTYSQYHTKRDLPTGTCNSNTPCANGACCGSNNLCGYSPASCGTGCQSNCNATAECGPYAAKGDEKCPLNVCCSEFGFCGSTTEFCVWTNPSDPNYSACSTNYGGCGAVDRPSCAGGSSVSKRNVGYYESWANTRTCQSVSPEQLNLDGFTSINFAFASFDASSFEITPMDSNSASLYSRFTNLKNKKPGLQTFISVGGWSFTDPGPTQKAFSNMVSNAGNRATFIKNIMNFMSSYGFDGVDLDWEYPGADDRGGVPADTANYVALVKEMSAAFGSKYQLTVTIPTSFWYLQHFDVLNMQESIDWFNLMAYDLHGVWDAESKYVGPYIAPHTNITEIDLALDLLWRAGVDSSKVVMGQGWYGRSFTLQSPSCNTPNGVCQFTGGAQAGPCSQASGILDYQEIADIIQTNKLQPVHDETAGVKWITWDSNQWVSYDDGDTFKQKRDFANSRCLAGLMVWAMDQVDQTANNGFGGAAAAAGVQVTSDQQTSANQASSDQQASVACYTTDCGVSCKAGTSEVAQFNGQPGQLSTSARCAKKQYRSLCCDDKAQVGQCTWRGYRGSGLSCTSGCASGETELTTNTDQHTNKGDKDCHGGLQSFCCGNFKPSPNSLAQDLEDAAKAAAEAAAEQAALDIAAKAFCRVAVPALLAPLELLEDLIPIVGEIADAIELAATPAIIEGCVKGIEKEGSAEFKVFGKEHTLSLNEPATKATDVPDRPPSKTDNPPAKTGDKGPAKSCEAKGRVRRATEPVIENRYFLDSPQFTILKTNSPYKNDDEWQMNMDGKGFALQLSYLGYGGMVGLHGLYIAGYVSISYKDINKEENDCGEVTSLTRLWTRGYNALVYDLGQGGTQAPGQCVLIPRDDRADWMTLATKNGGVFSWLGPIRSGLTEERIEADADMQLQFMGKYDLLSNNCYTFVKRMYTVEEDLV</sequence>
<dbReference type="GO" id="GO:0006032">
    <property type="term" value="P:chitin catabolic process"/>
    <property type="evidence" value="ECO:0007669"/>
    <property type="project" value="UniProtKB-KW"/>
</dbReference>
<keyword evidence="6" id="KW-0146">Chitin degradation</keyword>
<dbReference type="OrthoDB" id="73875at2759"/>
<evidence type="ECO:0000256" key="7">
    <source>
        <dbReference type="ARBA" id="ARBA00023277"/>
    </source>
</evidence>
<dbReference type="Proteomes" id="UP000235786">
    <property type="component" value="Unassembled WGS sequence"/>
</dbReference>
<feature type="chain" id="PRO_5014387746" description="chitinase" evidence="13">
    <location>
        <begin position="24"/>
        <end position="975"/>
    </location>
</feature>
<feature type="disulfide bond" evidence="10">
    <location>
        <begin position="118"/>
        <end position="132"/>
    </location>
</feature>
<dbReference type="InterPro" id="IPR001579">
    <property type="entry name" value="Glyco_hydro_18_chit_AS"/>
</dbReference>
<evidence type="ECO:0000256" key="2">
    <source>
        <dbReference type="ARBA" id="ARBA00008682"/>
    </source>
</evidence>
<feature type="disulfide bond" evidence="10">
    <location>
        <begin position="74"/>
        <end position="88"/>
    </location>
</feature>
<gene>
    <name evidence="16" type="ORF">L207DRAFT_451601</name>
</gene>
<evidence type="ECO:0000256" key="10">
    <source>
        <dbReference type="PROSITE-ProRule" id="PRU00261"/>
    </source>
</evidence>
<dbReference type="PROSITE" id="PS01095">
    <property type="entry name" value="GH18_1"/>
    <property type="match status" value="1"/>
</dbReference>
<feature type="disulfide bond" evidence="10">
    <location>
        <begin position="92"/>
        <end position="96"/>
    </location>
</feature>
<dbReference type="STRING" id="1149755.A0A2J6S277"/>
<evidence type="ECO:0000256" key="13">
    <source>
        <dbReference type="SAM" id="SignalP"/>
    </source>
</evidence>
<feature type="disulfide bond" evidence="10">
    <location>
        <begin position="69"/>
        <end position="81"/>
    </location>
</feature>
<dbReference type="PANTHER" id="PTHR11177">
    <property type="entry name" value="CHITINASE"/>
    <property type="match status" value="1"/>
</dbReference>
<feature type="domain" description="Chitin-binding type-1" evidence="14">
    <location>
        <begin position="99"/>
        <end position="154"/>
    </location>
</feature>
<feature type="domain" description="Chitin-binding type-1" evidence="14">
    <location>
        <begin position="60"/>
        <end position="98"/>
    </location>
</feature>
<keyword evidence="9" id="KW-0624">Polysaccharide degradation</keyword>
<keyword evidence="5 11" id="KW-0378">Hydrolase</keyword>
<dbReference type="SMART" id="SM00636">
    <property type="entry name" value="Glyco_18"/>
    <property type="match status" value="1"/>
</dbReference>
<protein>
    <recommendedName>
        <fullName evidence="3">chitinase</fullName>
        <ecNumber evidence="3">3.2.1.14</ecNumber>
    </recommendedName>
</protein>
<organism evidence="16 17">
    <name type="scientific">Hyaloscypha variabilis (strain UAMH 11265 / GT02V1 / F)</name>
    <name type="common">Meliniomyces variabilis</name>
    <dbReference type="NCBI Taxonomy" id="1149755"/>
    <lineage>
        <taxon>Eukaryota</taxon>
        <taxon>Fungi</taxon>
        <taxon>Dikarya</taxon>
        <taxon>Ascomycota</taxon>
        <taxon>Pezizomycotina</taxon>
        <taxon>Leotiomycetes</taxon>
        <taxon>Helotiales</taxon>
        <taxon>Hyaloscyphaceae</taxon>
        <taxon>Hyaloscypha</taxon>
        <taxon>Hyaloscypha variabilis</taxon>
    </lineage>
</organism>
<dbReference type="InterPro" id="IPR029070">
    <property type="entry name" value="Chitinase_insertion_sf"/>
</dbReference>
<evidence type="ECO:0000259" key="15">
    <source>
        <dbReference type="PROSITE" id="PS51910"/>
    </source>
</evidence>
<accession>A0A2J6S277</accession>
<dbReference type="CDD" id="cd00035">
    <property type="entry name" value="ChtBD1"/>
    <property type="match status" value="1"/>
</dbReference>
<dbReference type="InterPro" id="IPR017853">
    <property type="entry name" value="GH"/>
</dbReference>
<dbReference type="EC" id="3.2.1.14" evidence="3"/>
<name>A0A2J6S277_HYAVF</name>
<feature type="signal peptide" evidence="13">
    <location>
        <begin position="1"/>
        <end position="23"/>
    </location>
</feature>
<dbReference type="SUPFAM" id="SSF57016">
    <property type="entry name" value="Plant lectins/antimicrobial peptides"/>
    <property type="match status" value="1"/>
</dbReference>
<dbReference type="GO" id="GO:0008843">
    <property type="term" value="F:endochitinase activity"/>
    <property type="evidence" value="ECO:0007669"/>
    <property type="project" value="UniProtKB-EC"/>
</dbReference>
<dbReference type="PANTHER" id="PTHR11177:SF333">
    <property type="entry name" value="CHITINASE"/>
    <property type="match status" value="1"/>
</dbReference>
<dbReference type="Gene3D" id="3.30.60.10">
    <property type="entry name" value="Endochitinase-like"/>
    <property type="match status" value="1"/>
</dbReference>
<evidence type="ECO:0000256" key="3">
    <source>
        <dbReference type="ARBA" id="ARBA00012729"/>
    </source>
</evidence>
<comment type="caution">
    <text evidence="10">Lacks conserved residue(s) required for the propagation of feature annotation.</text>
</comment>
<evidence type="ECO:0000256" key="4">
    <source>
        <dbReference type="ARBA" id="ARBA00022669"/>
    </source>
</evidence>
<evidence type="ECO:0000256" key="1">
    <source>
        <dbReference type="ARBA" id="ARBA00000822"/>
    </source>
</evidence>
<evidence type="ECO:0000313" key="16">
    <source>
        <dbReference type="EMBL" id="PMD44855.1"/>
    </source>
</evidence>
<evidence type="ECO:0000256" key="8">
    <source>
        <dbReference type="ARBA" id="ARBA00023295"/>
    </source>
</evidence>
<dbReference type="InterPro" id="IPR011583">
    <property type="entry name" value="Chitinase_II/V-like_cat"/>
</dbReference>
<dbReference type="Gene3D" id="3.10.50.10">
    <property type="match status" value="1"/>
</dbReference>
<evidence type="ECO:0000256" key="11">
    <source>
        <dbReference type="RuleBase" id="RU000489"/>
    </source>
</evidence>
<dbReference type="PROSITE" id="PS51910">
    <property type="entry name" value="GH18_2"/>
    <property type="match status" value="1"/>
</dbReference>
<evidence type="ECO:0000256" key="9">
    <source>
        <dbReference type="ARBA" id="ARBA00023326"/>
    </source>
</evidence>
<dbReference type="InterPro" id="IPR036861">
    <property type="entry name" value="Endochitinase-like_sf"/>
</dbReference>
<keyword evidence="8 11" id="KW-0326">Glycosidase</keyword>
<dbReference type="GO" id="GO:0008061">
    <property type="term" value="F:chitin binding"/>
    <property type="evidence" value="ECO:0007669"/>
    <property type="project" value="UniProtKB-UniRule"/>
</dbReference>
<dbReference type="GO" id="GO:0000272">
    <property type="term" value="P:polysaccharide catabolic process"/>
    <property type="evidence" value="ECO:0007669"/>
    <property type="project" value="UniProtKB-KW"/>
</dbReference>
<dbReference type="SUPFAM" id="SSF54556">
    <property type="entry name" value="Chitinase insertion domain"/>
    <property type="match status" value="1"/>
</dbReference>
<reference evidence="16 17" key="1">
    <citation type="submission" date="2016-04" db="EMBL/GenBank/DDBJ databases">
        <title>A degradative enzymes factory behind the ericoid mycorrhizal symbiosis.</title>
        <authorList>
            <consortium name="DOE Joint Genome Institute"/>
            <person name="Martino E."/>
            <person name="Morin E."/>
            <person name="Grelet G."/>
            <person name="Kuo A."/>
            <person name="Kohler A."/>
            <person name="Daghino S."/>
            <person name="Barry K."/>
            <person name="Choi C."/>
            <person name="Cichocki N."/>
            <person name="Clum A."/>
            <person name="Copeland A."/>
            <person name="Hainaut M."/>
            <person name="Haridas S."/>
            <person name="Labutti K."/>
            <person name="Lindquist E."/>
            <person name="Lipzen A."/>
            <person name="Khouja H.-R."/>
            <person name="Murat C."/>
            <person name="Ohm R."/>
            <person name="Olson A."/>
            <person name="Spatafora J."/>
            <person name="Veneault-Fourrey C."/>
            <person name="Henrissat B."/>
            <person name="Grigoriev I."/>
            <person name="Martin F."/>
            <person name="Perotto S."/>
        </authorList>
    </citation>
    <scope>NUCLEOTIDE SEQUENCE [LARGE SCALE GENOMIC DNA]</scope>
    <source>
        <strain evidence="16 17">F</strain>
    </source>
</reference>
<evidence type="ECO:0000256" key="5">
    <source>
        <dbReference type="ARBA" id="ARBA00022801"/>
    </source>
</evidence>
<keyword evidence="13" id="KW-0732">Signal</keyword>
<evidence type="ECO:0000256" key="6">
    <source>
        <dbReference type="ARBA" id="ARBA00023024"/>
    </source>
</evidence>
<evidence type="ECO:0000256" key="12">
    <source>
        <dbReference type="SAM" id="MobiDB-lite"/>
    </source>
</evidence>
<feature type="compositionally biased region" description="Basic and acidic residues" evidence="12">
    <location>
        <begin position="774"/>
        <end position="789"/>
    </location>
</feature>
<keyword evidence="17" id="KW-1185">Reference proteome</keyword>
<comment type="similarity">
    <text evidence="2">Belongs to the glycosyl hydrolase 18 family. Chitinase class V subfamily.</text>
</comment>
<dbReference type="Pfam" id="PF00187">
    <property type="entry name" value="Chitin_bind_1"/>
    <property type="match status" value="1"/>
</dbReference>
<keyword evidence="7" id="KW-0119">Carbohydrate metabolism</keyword>
<evidence type="ECO:0000313" key="17">
    <source>
        <dbReference type="Proteomes" id="UP000235786"/>
    </source>
</evidence>
<dbReference type="SMART" id="SM00270">
    <property type="entry name" value="ChtBD1"/>
    <property type="match status" value="2"/>
</dbReference>
<comment type="catalytic activity">
    <reaction evidence="1">
        <text>Random endo-hydrolysis of N-acetyl-beta-D-glucosaminide (1-&gt;4)-beta-linkages in chitin and chitodextrins.</text>
        <dbReference type="EC" id="3.2.1.14"/>
    </reaction>
</comment>
<dbReference type="PROSITE" id="PS00026">
    <property type="entry name" value="CHIT_BIND_I_1"/>
    <property type="match status" value="1"/>
</dbReference>
<proteinExistence type="inferred from homology"/>
<evidence type="ECO:0000259" key="14">
    <source>
        <dbReference type="PROSITE" id="PS50941"/>
    </source>
</evidence>
<feature type="disulfide bond" evidence="10">
    <location>
        <begin position="113"/>
        <end position="125"/>
    </location>
</feature>